<evidence type="ECO:0000313" key="1">
    <source>
        <dbReference type="EMBL" id="CAB4180458.1"/>
    </source>
</evidence>
<dbReference type="SUPFAM" id="SSF53335">
    <property type="entry name" value="S-adenosyl-L-methionine-dependent methyltransferases"/>
    <property type="match status" value="1"/>
</dbReference>
<dbReference type="CDD" id="cd02440">
    <property type="entry name" value="AdoMet_MTases"/>
    <property type="match status" value="1"/>
</dbReference>
<proteinExistence type="predicted"/>
<gene>
    <name evidence="1" type="ORF">UFOVP1040_57</name>
</gene>
<organism evidence="1">
    <name type="scientific">uncultured Caudovirales phage</name>
    <dbReference type="NCBI Taxonomy" id="2100421"/>
    <lineage>
        <taxon>Viruses</taxon>
        <taxon>Duplodnaviria</taxon>
        <taxon>Heunggongvirae</taxon>
        <taxon>Uroviricota</taxon>
        <taxon>Caudoviricetes</taxon>
        <taxon>Peduoviridae</taxon>
        <taxon>Maltschvirus</taxon>
        <taxon>Maltschvirus maltsch</taxon>
    </lineage>
</organism>
<dbReference type="PRINTS" id="PR00507">
    <property type="entry name" value="N12N6MTFRASE"/>
</dbReference>
<dbReference type="EMBL" id="LR796994">
    <property type="protein sequence ID" value="CAB4180458.1"/>
    <property type="molecule type" value="Genomic_DNA"/>
</dbReference>
<dbReference type="Gene3D" id="3.40.50.150">
    <property type="entry name" value="Vaccinia Virus protein VP39"/>
    <property type="match status" value="1"/>
</dbReference>
<name>A0A6J5QH36_9CAUD</name>
<sequence>MKVVTEASERQVRLGQWMTPMWVADELVSRHFHDLDFRDIVVEPSCGTGSFLKAIPRHVPAIGVEIDPELADVARAESGREIITGDFRSVPIPGAPTVVIGNPPFQMELITQFLQRAHSMLREDGRVGFILPCYAFQTATRVTEYLRLWSMSVEMIPRSIYPKLREPLAFAIFSKDERRVLVGLALYEQAADVHELSPEYRDIIAGTRGSLWRAVCQRALEKLGGRADLQEIYRELEQGRPSRTRFWREKIRQTMRVYSDTFRAISPGLFELEGR</sequence>
<accession>A0A6J5QH36</accession>
<dbReference type="InterPro" id="IPR029063">
    <property type="entry name" value="SAM-dependent_MTases_sf"/>
</dbReference>
<reference evidence="1" key="1">
    <citation type="submission" date="2020-05" db="EMBL/GenBank/DDBJ databases">
        <authorList>
            <person name="Chiriac C."/>
            <person name="Salcher M."/>
            <person name="Ghai R."/>
            <person name="Kavagutti S V."/>
        </authorList>
    </citation>
    <scope>NUCLEOTIDE SEQUENCE</scope>
</reference>
<protein>
    <submittedName>
        <fullName evidence="1">AdoMet_MTases domain containing protein</fullName>
    </submittedName>
</protein>